<feature type="compositionally biased region" description="Polar residues" evidence="1">
    <location>
        <begin position="10"/>
        <end position="19"/>
    </location>
</feature>
<dbReference type="InterPro" id="IPR011460">
    <property type="entry name" value="Lcl_C"/>
</dbReference>
<accession>A0A1W1CZM0</accession>
<name>A0A1W1CZM0_9ZZZZ</name>
<feature type="region of interest" description="Disordered" evidence="1">
    <location>
        <begin position="1"/>
        <end position="66"/>
    </location>
</feature>
<dbReference type="AlphaFoldDB" id="A0A1W1CZM0"/>
<dbReference type="GO" id="GO:0008843">
    <property type="term" value="F:endochitinase activity"/>
    <property type="evidence" value="ECO:0007669"/>
    <property type="project" value="UniProtKB-EC"/>
</dbReference>
<sequence length="176" mass="20593">MEAERKANAQHVTTAQNKLRNVEFKKAQKAKKDRDTRLAQLEQERCDREKKEAQDQREAQRKVESSKDVFVDSSTGLMWQDDGDAKTVMKNWSDAKRYCQNLTLAGRSDWYLQDKEQLLGVYTKKIRLEYISSWYWSSTTYADGTDYAWIVHFDSGNDNINAKDSNLYVRCVRDGE</sequence>
<organism evidence="3">
    <name type="scientific">hydrothermal vent metagenome</name>
    <dbReference type="NCBI Taxonomy" id="652676"/>
    <lineage>
        <taxon>unclassified sequences</taxon>
        <taxon>metagenomes</taxon>
        <taxon>ecological metagenomes</taxon>
    </lineage>
</organism>
<keyword evidence="3" id="KW-0378">Hydrolase</keyword>
<proteinExistence type="predicted"/>
<reference evidence="3" key="1">
    <citation type="submission" date="2016-10" db="EMBL/GenBank/DDBJ databases">
        <authorList>
            <person name="de Groot N.N."/>
        </authorList>
    </citation>
    <scope>NUCLEOTIDE SEQUENCE</scope>
</reference>
<dbReference type="EC" id="3.2.1.14" evidence="3"/>
<dbReference type="Pfam" id="PF07603">
    <property type="entry name" value="Lcl_C"/>
    <property type="match status" value="1"/>
</dbReference>
<evidence type="ECO:0000313" key="3">
    <source>
        <dbReference type="EMBL" id="SFV71165.1"/>
    </source>
</evidence>
<gene>
    <name evidence="3" type="ORF">MNB_SV-13-1530</name>
</gene>
<protein>
    <submittedName>
        <fullName evidence="3">Chitinase</fullName>
        <ecNumber evidence="3">3.2.1.14</ecNumber>
    </submittedName>
</protein>
<dbReference type="EMBL" id="FPHM01000209">
    <property type="protein sequence ID" value="SFV71165.1"/>
    <property type="molecule type" value="Genomic_DNA"/>
</dbReference>
<evidence type="ECO:0000259" key="2">
    <source>
        <dbReference type="Pfam" id="PF07603"/>
    </source>
</evidence>
<evidence type="ECO:0000256" key="1">
    <source>
        <dbReference type="SAM" id="MobiDB-lite"/>
    </source>
</evidence>
<keyword evidence="3" id="KW-0326">Glycosidase</keyword>
<feature type="compositionally biased region" description="Basic and acidic residues" evidence="1">
    <location>
        <begin position="20"/>
        <end position="66"/>
    </location>
</feature>
<feature type="domain" description="Lcl C-terminal" evidence="2">
    <location>
        <begin position="70"/>
        <end position="173"/>
    </location>
</feature>